<comment type="catalytic activity">
    <reaction evidence="9">
        <text>5-amino-6-(5-phospho-D-ribitylamino)uracil + NADP(+) = 5-amino-6-(5-phospho-D-ribosylamino)uracil + NADPH + H(+)</text>
        <dbReference type="Rhea" id="RHEA:17845"/>
        <dbReference type="ChEBI" id="CHEBI:15378"/>
        <dbReference type="ChEBI" id="CHEBI:57783"/>
        <dbReference type="ChEBI" id="CHEBI:58349"/>
        <dbReference type="ChEBI" id="CHEBI:58421"/>
        <dbReference type="ChEBI" id="CHEBI:58453"/>
        <dbReference type="EC" id="1.1.1.193"/>
    </reaction>
</comment>
<comment type="function">
    <text evidence="1 9">Converts 2,5-diamino-6-(ribosylamino)-4(3h)-pyrimidinone 5'-phosphate into 5-amino-6-(ribosylamino)-2,4(1h,3h)-pyrimidinedione 5'-phosphate.</text>
</comment>
<keyword evidence="8" id="KW-0511">Multifunctional enzyme</keyword>
<dbReference type="EC" id="1.1.1.193" evidence="9"/>
<evidence type="ECO:0000256" key="7">
    <source>
        <dbReference type="ARBA" id="ARBA00023002"/>
    </source>
</evidence>
<evidence type="ECO:0000313" key="11">
    <source>
        <dbReference type="EMBL" id="GAA4327304.1"/>
    </source>
</evidence>
<evidence type="ECO:0000256" key="4">
    <source>
        <dbReference type="ARBA" id="ARBA00005259"/>
    </source>
</evidence>
<keyword evidence="9" id="KW-0686">Riboflavin biosynthesis</keyword>
<dbReference type="Proteomes" id="UP001501725">
    <property type="component" value="Unassembled WGS sequence"/>
</dbReference>
<dbReference type="InterPro" id="IPR016193">
    <property type="entry name" value="Cytidine_deaminase-like"/>
</dbReference>
<dbReference type="PROSITE" id="PS51747">
    <property type="entry name" value="CYT_DCMP_DEAMINASES_2"/>
    <property type="match status" value="1"/>
</dbReference>
<dbReference type="Pfam" id="PF00383">
    <property type="entry name" value="dCMP_cyt_deam_1"/>
    <property type="match status" value="1"/>
</dbReference>
<dbReference type="InterPro" id="IPR002125">
    <property type="entry name" value="CMP_dCMP_dom"/>
</dbReference>
<dbReference type="InterPro" id="IPR002734">
    <property type="entry name" value="RibDG_C"/>
</dbReference>
<dbReference type="InterPro" id="IPR004794">
    <property type="entry name" value="Eubact_RibD"/>
</dbReference>
<evidence type="ECO:0000256" key="6">
    <source>
        <dbReference type="ARBA" id="ARBA00022857"/>
    </source>
</evidence>
<dbReference type="Gene3D" id="3.40.430.10">
    <property type="entry name" value="Dihydrofolate Reductase, subunit A"/>
    <property type="match status" value="1"/>
</dbReference>
<keyword evidence="9" id="KW-0378">Hydrolase</keyword>
<dbReference type="SUPFAM" id="SSF53597">
    <property type="entry name" value="Dihydrofolate reductase-like"/>
    <property type="match status" value="1"/>
</dbReference>
<dbReference type="InterPro" id="IPR050765">
    <property type="entry name" value="Riboflavin_Biosynth_HTPR"/>
</dbReference>
<comment type="caution">
    <text evidence="11">The sequence shown here is derived from an EMBL/GenBank/DDBJ whole genome shotgun (WGS) entry which is preliminary data.</text>
</comment>
<gene>
    <name evidence="11" type="primary">ribD</name>
    <name evidence="11" type="ORF">GCM10023184_16460</name>
</gene>
<dbReference type="EMBL" id="BAABGY010000006">
    <property type="protein sequence ID" value="GAA4327304.1"/>
    <property type="molecule type" value="Genomic_DNA"/>
</dbReference>
<evidence type="ECO:0000259" key="10">
    <source>
        <dbReference type="PROSITE" id="PS51747"/>
    </source>
</evidence>
<accession>A0ABP8GMW8</accession>
<evidence type="ECO:0000256" key="2">
    <source>
        <dbReference type="ARBA" id="ARBA00004882"/>
    </source>
</evidence>
<dbReference type="RefSeq" id="WP_345254983.1">
    <property type="nucleotide sequence ID" value="NZ_BAABGY010000006.1"/>
</dbReference>
<comment type="similarity">
    <text evidence="4 9">In the N-terminal section; belongs to the cytidine and deoxycytidylate deaminase family.</text>
</comment>
<dbReference type="InterPro" id="IPR024072">
    <property type="entry name" value="DHFR-like_dom_sf"/>
</dbReference>
<evidence type="ECO:0000256" key="1">
    <source>
        <dbReference type="ARBA" id="ARBA00002151"/>
    </source>
</evidence>
<sequence>MLPHDTYMLRCLQLARNGRGAVAPNPMVGAVLVHGDRIIGEGWHRRFGGVHAEVECLESVREEDKPLIAEATLYVSLEPCAHFGKTPPCADLVIRHAIPRVVVGCRDPFPLVAGKGIEKLRAAGVDVTVGILEGECRALNSAFFTFHTEKRPFITLKWAQSADGQVAGLHGRRAAISGALSARLTHRLRATHAGILVGTNTALFDDPELSTRHWPGAQPLRIVLDRRRRLPVGLRLFSGDLPTLVLNEGKNERHHGLEYVHLDGFGSPGFAERIVQTLHARGLQSLLVEGGAQLLQCFIDSGLWDETLVLTNTALRVGSGIPAPQFSGGVLLHSRVLGTDRADTYRKAEGSLGRMR</sequence>
<comment type="pathway">
    <text evidence="3 9">Cofactor biosynthesis; riboflavin biosynthesis; 5-amino-6-(D-ribitylamino)uracil from GTP: step 3/4.</text>
</comment>
<evidence type="ECO:0000256" key="3">
    <source>
        <dbReference type="ARBA" id="ARBA00004910"/>
    </source>
</evidence>
<dbReference type="PANTHER" id="PTHR38011">
    <property type="entry name" value="DIHYDROFOLATE REDUCTASE FAMILY PROTEIN (AFU_ORTHOLOGUE AFUA_8G06820)"/>
    <property type="match status" value="1"/>
</dbReference>
<dbReference type="EC" id="3.5.4.26" evidence="9"/>
<dbReference type="SUPFAM" id="SSF53927">
    <property type="entry name" value="Cytidine deaminase-like"/>
    <property type="match status" value="1"/>
</dbReference>
<dbReference type="NCBIfam" id="TIGR00326">
    <property type="entry name" value="eubact_ribD"/>
    <property type="match status" value="1"/>
</dbReference>
<keyword evidence="7 9" id="KW-0560">Oxidoreductase</keyword>
<dbReference type="Gene3D" id="3.40.140.10">
    <property type="entry name" value="Cytidine Deaminase, domain 2"/>
    <property type="match status" value="1"/>
</dbReference>
<evidence type="ECO:0000256" key="9">
    <source>
        <dbReference type="PIRNR" id="PIRNR006769"/>
    </source>
</evidence>
<evidence type="ECO:0000256" key="5">
    <source>
        <dbReference type="ARBA" id="ARBA00007417"/>
    </source>
</evidence>
<name>A0ABP8GMW8_9BACT</name>
<keyword evidence="12" id="KW-1185">Reference proteome</keyword>
<comment type="cofactor">
    <cofactor evidence="9">
        <name>Zn(2+)</name>
        <dbReference type="ChEBI" id="CHEBI:29105"/>
    </cofactor>
    <text evidence="9">Binds 1 zinc ion.</text>
</comment>
<dbReference type="Pfam" id="PF01872">
    <property type="entry name" value="RibD_C"/>
    <property type="match status" value="1"/>
</dbReference>
<comment type="similarity">
    <text evidence="5 9">In the C-terminal section; belongs to the HTP reductase family.</text>
</comment>
<dbReference type="CDD" id="cd01284">
    <property type="entry name" value="Riboflavin_deaminase-reductase"/>
    <property type="match status" value="1"/>
</dbReference>
<comment type="pathway">
    <text evidence="2 9">Cofactor biosynthesis; riboflavin biosynthesis; 5-amino-6-(D-ribitylamino)uracil from GTP: step 2/4.</text>
</comment>
<keyword evidence="6 9" id="KW-0521">NADP</keyword>
<comment type="catalytic activity">
    <reaction evidence="9">
        <text>2,5-diamino-6-hydroxy-4-(5-phosphoribosylamino)-pyrimidine + H2O + H(+) = 5-amino-6-(5-phospho-D-ribosylamino)uracil + NH4(+)</text>
        <dbReference type="Rhea" id="RHEA:21868"/>
        <dbReference type="ChEBI" id="CHEBI:15377"/>
        <dbReference type="ChEBI" id="CHEBI:15378"/>
        <dbReference type="ChEBI" id="CHEBI:28938"/>
        <dbReference type="ChEBI" id="CHEBI:58453"/>
        <dbReference type="ChEBI" id="CHEBI:58614"/>
        <dbReference type="EC" id="3.5.4.26"/>
    </reaction>
</comment>
<evidence type="ECO:0000313" key="12">
    <source>
        <dbReference type="Proteomes" id="UP001501725"/>
    </source>
</evidence>
<protein>
    <recommendedName>
        <fullName evidence="9">Riboflavin biosynthesis protein RibD</fullName>
    </recommendedName>
    <domain>
        <recommendedName>
            <fullName evidence="9">Diaminohydroxyphosphoribosylaminopyrimidine deaminase</fullName>
            <shortName evidence="9">DRAP deaminase</shortName>
            <ecNumber evidence="9">3.5.4.26</ecNumber>
        </recommendedName>
        <alternativeName>
            <fullName evidence="9">Riboflavin-specific deaminase</fullName>
        </alternativeName>
    </domain>
    <domain>
        <recommendedName>
            <fullName evidence="9">5-amino-6-(5-phosphoribosylamino)uracil reductase</fullName>
            <ecNumber evidence="9">1.1.1.193</ecNumber>
        </recommendedName>
        <alternativeName>
            <fullName evidence="9">HTP reductase</fullName>
        </alternativeName>
    </domain>
</protein>
<dbReference type="PANTHER" id="PTHR38011:SF7">
    <property type="entry name" value="2,5-DIAMINO-6-RIBOSYLAMINO-4(3H)-PYRIMIDINONE 5'-PHOSPHATE REDUCTASE"/>
    <property type="match status" value="1"/>
</dbReference>
<reference evidence="12" key="1">
    <citation type="journal article" date="2019" name="Int. J. Syst. Evol. Microbiol.">
        <title>The Global Catalogue of Microorganisms (GCM) 10K type strain sequencing project: providing services to taxonomists for standard genome sequencing and annotation.</title>
        <authorList>
            <consortium name="The Broad Institute Genomics Platform"/>
            <consortium name="The Broad Institute Genome Sequencing Center for Infectious Disease"/>
            <person name="Wu L."/>
            <person name="Ma J."/>
        </authorList>
    </citation>
    <scope>NUCLEOTIDE SEQUENCE [LARGE SCALE GENOMIC DNA]</scope>
    <source>
        <strain evidence="12">JCM 17919</strain>
    </source>
</reference>
<dbReference type="PIRSF" id="PIRSF006769">
    <property type="entry name" value="RibD"/>
    <property type="match status" value="1"/>
</dbReference>
<proteinExistence type="inferred from homology"/>
<keyword evidence="9" id="KW-0479">Metal-binding</keyword>
<evidence type="ECO:0000256" key="8">
    <source>
        <dbReference type="ARBA" id="ARBA00023268"/>
    </source>
</evidence>
<feature type="domain" description="CMP/dCMP-type deaminase" evidence="10">
    <location>
        <begin position="2"/>
        <end position="128"/>
    </location>
</feature>
<organism evidence="11 12">
    <name type="scientific">Flaviaesturariibacter amylovorans</name>
    <dbReference type="NCBI Taxonomy" id="1084520"/>
    <lineage>
        <taxon>Bacteria</taxon>
        <taxon>Pseudomonadati</taxon>
        <taxon>Bacteroidota</taxon>
        <taxon>Chitinophagia</taxon>
        <taxon>Chitinophagales</taxon>
        <taxon>Chitinophagaceae</taxon>
        <taxon>Flaviaestuariibacter</taxon>
    </lineage>
</organism>
<keyword evidence="9" id="KW-0862">Zinc</keyword>